<accession>A0A3S3NKI5</accession>
<evidence type="ECO:0000313" key="4">
    <source>
        <dbReference type="EMBL" id="RWR93939.1"/>
    </source>
</evidence>
<dbReference type="STRING" id="337451.A0A3S3NKI5"/>
<dbReference type="GO" id="GO:0003723">
    <property type="term" value="F:RNA binding"/>
    <property type="evidence" value="ECO:0007669"/>
    <property type="project" value="InterPro"/>
</dbReference>
<dbReference type="PROSITE" id="PS50128">
    <property type="entry name" value="SURP"/>
    <property type="match status" value="1"/>
</dbReference>
<dbReference type="Gene3D" id="1.10.10.790">
    <property type="entry name" value="Surp module"/>
    <property type="match status" value="1"/>
</dbReference>
<keyword evidence="1" id="KW-0507">mRNA processing</keyword>
<dbReference type="AlphaFoldDB" id="A0A3S3NKI5"/>
<feature type="compositionally biased region" description="Basic and acidic residues" evidence="2">
    <location>
        <begin position="507"/>
        <end position="516"/>
    </location>
</feature>
<gene>
    <name evidence="4" type="ORF">CKAN_02321700</name>
</gene>
<dbReference type="SUPFAM" id="SSF109905">
    <property type="entry name" value="Surp module (SWAP domain)"/>
    <property type="match status" value="1"/>
</dbReference>
<feature type="region of interest" description="Disordered" evidence="2">
    <location>
        <begin position="916"/>
        <end position="1074"/>
    </location>
</feature>
<dbReference type="GO" id="GO:0005634">
    <property type="term" value="C:nucleus"/>
    <property type="evidence" value="ECO:0007669"/>
    <property type="project" value="TreeGrafter"/>
</dbReference>
<feature type="compositionally biased region" description="Basic and acidic residues" evidence="2">
    <location>
        <begin position="966"/>
        <end position="985"/>
    </location>
</feature>
<feature type="compositionally biased region" description="Acidic residues" evidence="2">
    <location>
        <begin position="814"/>
        <end position="829"/>
    </location>
</feature>
<feature type="compositionally biased region" description="Basic and acidic residues" evidence="2">
    <location>
        <begin position="931"/>
        <end position="949"/>
    </location>
</feature>
<organism evidence="4 5">
    <name type="scientific">Cinnamomum micranthum f. kanehirae</name>
    <dbReference type="NCBI Taxonomy" id="337451"/>
    <lineage>
        <taxon>Eukaryota</taxon>
        <taxon>Viridiplantae</taxon>
        <taxon>Streptophyta</taxon>
        <taxon>Embryophyta</taxon>
        <taxon>Tracheophyta</taxon>
        <taxon>Spermatophyta</taxon>
        <taxon>Magnoliopsida</taxon>
        <taxon>Magnoliidae</taxon>
        <taxon>Laurales</taxon>
        <taxon>Lauraceae</taxon>
        <taxon>Cinnamomum</taxon>
    </lineage>
</organism>
<feature type="compositionally biased region" description="Polar residues" evidence="2">
    <location>
        <begin position="891"/>
        <end position="900"/>
    </location>
</feature>
<comment type="caution">
    <text evidence="4">The sequence shown here is derived from an EMBL/GenBank/DDBJ whole genome shotgun (WGS) entry which is preliminary data.</text>
</comment>
<dbReference type="Pfam" id="PF07713">
    <property type="entry name" value="DUF1604"/>
    <property type="match status" value="1"/>
</dbReference>
<evidence type="ECO:0000256" key="1">
    <source>
        <dbReference type="ARBA" id="ARBA00022664"/>
    </source>
</evidence>
<feature type="compositionally biased region" description="Basic and acidic residues" evidence="2">
    <location>
        <begin position="529"/>
        <end position="545"/>
    </location>
</feature>
<name>A0A3S3NKI5_9MAGN</name>
<reference evidence="4 5" key="1">
    <citation type="journal article" date="2019" name="Nat. Plants">
        <title>Stout camphor tree genome fills gaps in understanding of flowering plant genome evolution.</title>
        <authorList>
            <person name="Chaw S.M."/>
            <person name="Liu Y.C."/>
            <person name="Wu Y.W."/>
            <person name="Wang H.Y."/>
            <person name="Lin C.I."/>
            <person name="Wu C.S."/>
            <person name="Ke H.M."/>
            <person name="Chang L.Y."/>
            <person name="Hsu C.Y."/>
            <person name="Yang H.T."/>
            <person name="Sudianto E."/>
            <person name="Hsu M.H."/>
            <person name="Wu K.P."/>
            <person name="Wang L.N."/>
            <person name="Leebens-Mack J.H."/>
            <person name="Tsai I.J."/>
        </authorList>
    </citation>
    <scope>NUCLEOTIDE SEQUENCE [LARGE SCALE GENOMIC DNA]</scope>
    <source>
        <strain evidence="5">cv. Chaw 1501</strain>
        <tissue evidence="4">Young leaves</tissue>
    </source>
</reference>
<dbReference type="PANTHER" id="PTHR13384">
    <property type="entry name" value="G PATCH DOMAIN-CONTAINING PROTEIN 1"/>
    <property type="match status" value="1"/>
</dbReference>
<dbReference type="PANTHER" id="PTHR13384:SF19">
    <property type="entry name" value="G PATCH DOMAIN-CONTAINING PROTEIN 1"/>
    <property type="match status" value="1"/>
</dbReference>
<keyword evidence="5" id="KW-1185">Reference proteome</keyword>
<dbReference type="EMBL" id="QPKB01000010">
    <property type="protein sequence ID" value="RWR93939.1"/>
    <property type="molecule type" value="Genomic_DNA"/>
</dbReference>
<feature type="domain" description="SURP motif" evidence="3">
    <location>
        <begin position="456"/>
        <end position="500"/>
    </location>
</feature>
<proteinExistence type="predicted"/>
<dbReference type="Pfam" id="PF01805">
    <property type="entry name" value="Surp"/>
    <property type="match status" value="1"/>
</dbReference>
<dbReference type="OrthoDB" id="20507at2759"/>
<dbReference type="Pfam" id="PF26093">
    <property type="entry name" value="HTH_TGH"/>
    <property type="match status" value="1"/>
</dbReference>
<feature type="region of interest" description="Disordered" evidence="2">
    <location>
        <begin position="507"/>
        <end position="553"/>
    </location>
</feature>
<feature type="compositionally biased region" description="Basic residues" evidence="2">
    <location>
        <begin position="1011"/>
        <end position="1028"/>
    </location>
</feature>
<protein>
    <submittedName>
        <fullName evidence="4">G patch domain-containing protein TGH</fullName>
    </submittedName>
</protein>
<dbReference type="SMART" id="SM00648">
    <property type="entry name" value="SWAP"/>
    <property type="match status" value="1"/>
</dbReference>
<dbReference type="GO" id="GO:0006397">
    <property type="term" value="P:mRNA processing"/>
    <property type="evidence" value="ECO:0007669"/>
    <property type="project" value="UniProtKB-KW"/>
</dbReference>
<dbReference type="InterPro" id="IPR011666">
    <property type="entry name" value="DUF1604"/>
</dbReference>
<dbReference type="Proteomes" id="UP000283530">
    <property type="component" value="Unassembled WGS sequence"/>
</dbReference>
<evidence type="ECO:0000256" key="2">
    <source>
        <dbReference type="SAM" id="MobiDB-lite"/>
    </source>
</evidence>
<feature type="compositionally biased region" description="Basic and acidic residues" evidence="2">
    <location>
        <begin position="210"/>
        <end position="227"/>
    </location>
</feature>
<feature type="region of interest" description="Disordered" evidence="2">
    <location>
        <begin position="210"/>
        <end position="229"/>
    </location>
</feature>
<evidence type="ECO:0000313" key="5">
    <source>
        <dbReference type="Proteomes" id="UP000283530"/>
    </source>
</evidence>
<dbReference type="InterPro" id="IPR000061">
    <property type="entry name" value="Surp"/>
</dbReference>
<evidence type="ECO:0000259" key="3">
    <source>
        <dbReference type="PROSITE" id="PS50128"/>
    </source>
</evidence>
<feature type="region of interest" description="Disordered" evidence="2">
    <location>
        <begin position="763"/>
        <end position="835"/>
    </location>
</feature>
<feature type="region of interest" description="Disordered" evidence="2">
    <location>
        <begin position="880"/>
        <end position="900"/>
    </location>
</feature>
<sequence>MDADDEDFIFFGTPIEREEEMTSRKRKASADAAGQLRSLPAWKQEVTDAEGRRRFHGAFTGGFSAGYYNTVGSKEGWAPQTFTSSRKNRAEVKEQSVYSFLDDDEKAEMEGILGTSSQFDTFGFTAAELARKQAEKEQSKRPSAIPGPVPDEIVLPVANSIGVKLLLKMGWRHGHSIKDPRANSLYDARREARKAFLAFSCDDGRPQLDKCEPIKSDSENVTERSNDDDVTVSRSTPVYVLNPKQDLHGLGYDPFKHAPEFRERKRLQASGNKESRNRSVVSKLLASKCKILILLKLQLYHSLTLSAVAYLLNGFCKSFSIYAYELEVWENDILQSSAGKAAPGFGIGALEEYDDEDEDIYASGFEFEETYVEEDEEPSKVSKNNKLLLSKKEQGVLSGFKVASSSEYQLERFNPPVIPPDFEPHHKFPASLEVQNEIIQPPLEVSPPEDGNLRLLIEGFASLVARCGELFEDISKEKNRNNPLFSFLTGGSGHDFYKRKLWEERQKRADQRKQQLDMKSLPSMQKMTAESRGRILGERPLERSSNDSSSSAEVNHLQYNLSDTFTKPASLVESLKAAKPFKNDPAKQERFEQFLKDKYQGGLRSTYSGGSSHMSEVDRARERLDFEAAAEAIEKANTITAANPPPNQQLMEILATGKGQFISGGIEVVDILISDEIHNIAERKERKKKKQKKTVKTKFLKMKKRLRRSILREKNTSGVLHQFFASVFDIIDPFMGKPPPMPRARSKMDTFIFMPDFVKTTTTEETADVQHSLPVSLPQMQDVDEQSSDKETENGSKTTSVERPVDLYKAIFSDDSDEEEDKDGDNQVDDSEKKNEAINTTLNRFIAGDFLESLGKELGLEVPQDARYHIDKINTFDSQKGANNMEDIKNSSRNNRTTSTLKNDISEDIDATHGKLIYPETTRDVASSSINREEGHNTDRNQPGKEDSWNRAGNVASESKAMVGGHFEHKADSIKMEKMSPEDKKHKARSRRHQSTSASDTDLSDDDRHRDRSSRRKSRKHSRRHSHRNKESPLRSSHHRSGRDFEEDRRERRKSRDRGRDSGSSKSKSHSKYR</sequence>
<dbReference type="InterPro" id="IPR035967">
    <property type="entry name" value="SWAP/Surp_sf"/>
</dbReference>